<dbReference type="SUPFAM" id="SSF53474">
    <property type="entry name" value="alpha/beta-Hydrolases"/>
    <property type="match status" value="1"/>
</dbReference>
<keyword evidence="5" id="KW-0472">Membrane</keyword>
<dbReference type="EC" id="3.1.1.-" evidence="10"/>
<dbReference type="PANTHER" id="PTHR45570:SF1">
    <property type="entry name" value="CARBOXYLIC ESTER HYDROLASE"/>
    <property type="match status" value="1"/>
</dbReference>
<dbReference type="Gene3D" id="3.40.50.1820">
    <property type="entry name" value="alpha/beta hydrolase"/>
    <property type="match status" value="1"/>
</dbReference>
<feature type="signal peptide" evidence="10">
    <location>
        <begin position="1"/>
        <end position="21"/>
    </location>
</feature>
<dbReference type="GO" id="GO:0033118">
    <property type="term" value="C:esterosome membrane"/>
    <property type="evidence" value="ECO:0007669"/>
    <property type="project" value="UniProtKB-SubCell"/>
</dbReference>
<keyword evidence="7" id="KW-0325">Glycoprotein</keyword>
<keyword evidence="3 10" id="KW-0732">Signal</keyword>
<dbReference type="CDD" id="cd00312">
    <property type="entry name" value="Esterase_lipase"/>
    <property type="match status" value="1"/>
</dbReference>
<dbReference type="GO" id="GO:0052689">
    <property type="term" value="F:carboxylic ester hydrolase activity"/>
    <property type="evidence" value="ECO:0007669"/>
    <property type="project" value="UniProtKB-KW"/>
</dbReference>
<evidence type="ECO:0000256" key="9">
    <source>
        <dbReference type="ARBA" id="ARBA00060494"/>
    </source>
</evidence>
<keyword evidence="13" id="KW-1185">Reference proteome</keyword>
<organism evidence="12 13">
    <name type="scientific">Dictyostelium firmibasis</name>
    <dbReference type="NCBI Taxonomy" id="79012"/>
    <lineage>
        <taxon>Eukaryota</taxon>
        <taxon>Amoebozoa</taxon>
        <taxon>Evosea</taxon>
        <taxon>Eumycetozoa</taxon>
        <taxon>Dictyostelia</taxon>
        <taxon>Dictyosteliales</taxon>
        <taxon>Dictyosteliaceae</taxon>
        <taxon>Dictyostelium</taxon>
    </lineage>
</organism>
<gene>
    <name evidence="12" type="ORF">RB653_000665</name>
</gene>
<dbReference type="EMBL" id="JAVFKY010000002">
    <property type="protein sequence ID" value="KAK5580643.1"/>
    <property type="molecule type" value="Genomic_DNA"/>
</dbReference>
<evidence type="ECO:0000256" key="2">
    <source>
        <dbReference type="ARBA" id="ARBA00022487"/>
    </source>
</evidence>
<evidence type="ECO:0000313" key="13">
    <source>
        <dbReference type="Proteomes" id="UP001344447"/>
    </source>
</evidence>
<dbReference type="InterPro" id="IPR019819">
    <property type="entry name" value="Carboxylesterase_B_CS"/>
</dbReference>
<keyword evidence="8" id="KW-0968">Cytoplasmic vesicle</keyword>
<dbReference type="Proteomes" id="UP001344447">
    <property type="component" value="Unassembled WGS sequence"/>
</dbReference>
<dbReference type="FunFam" id="3.40.50.1820:FF:000293">
    <property type="entry name" value="Carboxylic ester hydrolase"/>
    <property type="match status" value="1"/>
</dbReference>
<proteinExistence type="inferred from homology"/>
<evidence type="ECO:0000256" key="10">
    <source>
        <dbReference type="RuleBase" id="RU361235"/>
    </source>
</evidence>
<evidence type="ECO:0000256" key="5">
    <source>
        <dbReference type="ARBA" id="ARBA00023136"/>
    </source>
</evidence>
<evidence type="ECO:0000256" key="3">
    <source>
        <dbReference type="ARBA" id="ARBA00022729"/>
    </source>
</evidence>
<keyword evidence="6" id="KW-1015">Disulfide bond</keyword>
<protein>
    <recommendedName>
        <fullName evidence="10">Carboxylic ester hydrolase</fullName>
        <ecNumber evidence="10">3.1.1.-</ecNumber>
    </recommendedName>
</protein>
<dbReference type="PANTHER" id="PTHR45570">
    <property type="entry name" value="CARBOXYLIC ESTER HYDROLASE"/>
    <property type="match status" value="1"/>
</dbReference>
<feature type="domain" description="Carboxylesterase type B" evidence="11">
    <location>
        <begin position="36"/>
        <end position="519"/>
    </location>
</feature>
<feature type="chain" id="PRO_5042670071" description="Carboxylic ester hydrolase" evidence="10">
    <location>
        <begin position="22"/>
        <end position="556"/>
    </location>
</feature>
<evidence type="ECO:0000256" key="6">
    <source>
        <dbReference type="ARBA" id="ARBA00023157"/>
    </source>
</evidence>
<sequence length="556" mass="61830">MKILNLLLLIILVSSIDSCFSLSSKNVKRRLFNNEEDVVSIKDGLIRGTIIDSHRVFYGIPFARPPVGELRFEDPIFPKGWKNVKDCTRQKEQCIQDCKLSNGACSQIGTSEDCLYLDVFVPRKLENKKSASIPVMVFIPGGSFIQGTGSCALYEASKFANSSVIVVNLNYRLGALGFMGTDLLSGNFGFLDQVIALQWVRSNIEAFGGDKNQVTIFGESAGASSVVAHLISERSKNLFQRAIVSSGPFTLGFKTKSQARGISNRFSSKIGCNIEDIECLRSKTTKEILKAQSDVEFSFSGKLMDIVTVWTPVVDCDILPAQPLTMIRDGILVNNVPLIIGETKDEGNLFVYLNFNKKISPNKYKNIVSSMFGSNSHLVLNKYPAAPDNEDCRPILSTLYGDYVFRCSNRYLINKLIQHSSKSLPVIYHYLFKHALSSGHPIPYCSGIACHSSELSMIFNTYESALGLDLDDEEIHFSEDISRYWINFVSNGNPNNGLTSSKMIDWSPISKSLNNSLIMLPDFQSKDIISSDEKCDLFDKISYKGYTKKSSKLCPS</sequence>
<evidence type="ECO:0000256" key="1">
    <source>
        <dbReference type="ARBA" id="ARBA00005964"/>
    </source>
</evidence>
<dbReference type="InterPro" id="IPR002018">
    <property type="entry name" value="CarbesteraseB"/>
</dbReference>
<evidence type="ECO:0000259" key="11">
    <source>
        <dbReference type="Pfam" id="PF00135"/>
    </source>
</evidence>
<evidence type="ECO:0000256" key="4">
    <source>
        <dbReference type="ARBA" id="ARBA00022801"/>
    </source>
</evidence>
<dbReference type="InterPro" id="IPR029058">
    <property type="entry name" value="AB_hydrolase_fold"/>
</dbReference>
<dbReference type="InterPro" id="IPR019826">
    <property type="entry name" value="Carboxylesterase_B_AS"/>
</dbReference>
<dbReference type="Pfam" id="PF00135">
    <property type="entry name" value="COesterase"/>
    <property type="match status" value="1"/>
</dbReference>
<keyword evidence="2" id="KW-0719">Serine esterase</keyword>
<comment type="caution">
    <text evidence="12">The sequence shown here is derived from an EMBL/GenBank/DDBJ whole genome shotgun (WGS) entry which is preliminary data.</text>
</comment>
<keyword evidence="4 10" id="KW-0378">Hydrolase</keyword>
<comment type="similarity">
    <text evidence="1 10">Belongs to the type-B carboxylesterase/lipase family.</text>
</comment>
<evidence type="ECO:0000313" key="12">
    <source>
        <dbReference type="EMBL" id="KAK5580643.1"/>
    </source>
</evidence>
<comment type="subcellular location">
    <subcellularLocation>
        <location evidence="9">Cytoplasmic vesicle</location>
        <location evidence="9">Esterosome membrane</location>
    </subcellularLocation>
</comment>
<reference evidence="12 13" key="1">
    <citation type="submission" date="2023-11" db="EMBL/GenBank/DDBJ databases">
        <title>Dfirmibasis_genome.</title>
        <authorList>
            <person name="Edelbroek B."/>
            <person name="Kjellin J."/>
            <person name="Jerlstrom-Hultqvist J."/>
            <person name="Soderbom F."/>
        </authorList>
    </citation>
    <scope>NUCLEOTIDE SEQUENCE [LARGE SCALE GENOMIC DNA]</scope>
    <source>
        <strain evidence="12 13">TNS-C-14</strain>
    </source>
</reference>
<dbReference type="PROSITE" id="PS00122">
    <property type="entry name" value="CARBOXYLESTERASE_B_1"/>
    <property type="match status" value="1"/>
</dbReference>
<dbReference type="PROSITE" id="PS00941">
    <property type="entry name" value="CARBOXYLESTERASE_B_2"/>
    <property type="match status" value="1"/>
</dbReference>
<evidence type="ECO:0000256" key="7">
    <source>
        <dbReference type="ARBA" id="ARBA00023180"/>
    </source>
</evidence>
<name>A0AAN7U323_9MYCE</name>
<dbReference type="AlphaFoldDB" id="A0AAN7U323"/>
<accession>A0AAN7U323</accession>
<evidence type="ECO:0000256" key="8">
    <source>
        <dbReference type="ARBA" id="ARBA00023329"/>
    </source>
</evidence>